<dbReference type="InterPro" id="IPR038765">
    <property type="entry name" value="Papain-like_cys_pep_sf"/>
</dbReference>
<dbReference type="Proteomes" id="UP000298460">
    <property type="component" value="Unassembled WGS sequence"/>
</dbReference>
<proteinExistence type="predicted"/>
<accession>A0A4Z0R978</accession>
<evidence type="ECO:0000313" key="4">
    <source>
        <dbReference type="EMBL" id="TGE39761.1"/>
    </source>
</evidence>
<comment type="caution">
    <text evidence="4">The sequence shown here is derived from an EMBL/GenBank/DDBJ whole genome shotgun (WGS) entry which is preliminary data.</text>
</comment>
<dbReference type="SMART" id="SM00460">
    <property type="entry name" value="TGc"/>
    <property type="match status" value="1"/>
</dbReference>
<feature type="chain" id="PRO_5039214580" description="Transglutaminase-like domain-containing protein" evidence="2">
    <location>
        <begin position="22"/>
        <end position="282"/>
    </location>
</feature>
<feature type="signal peptide" evidence="2">
    <location>
        <begin position="1"/>
        <end position="21"/>
    </location>
</feature>
<feature type="compositionally biased region" description="Polar residues" evidence="1">
    <location>
        <begin position="264"/>
        <end position="282"/>
    </location>
</feature>
<dbReference type="RefSeq" id="WP_135544700.1">
    <property type="nucleotide sequence ID" value="NZ_SPQQ01000001.1"/>
</dbReference>
<dbReference type="EMBL" id="SPQQ01000001">
    <property type="protein sequence ID" value="TGE39761.1"/>
    <property type="molecule type" value="Genomic_DNA"/>
</dbReference>
<dbReference type="OrthoDB" id="9779128at2"/>
<name>A0A4Z0R978_9FIRM</name>
<evidence type="ECO:0000313" key="5">
    <source>
        <dbReference type="Proteomes" id="UP000298460"/>
    </source>
</evidence>
<evidence type="ECO:0000259" key="3">
    <source>
        <dbReference type="SMART" id="SM00460"/>
    </source>
</evidence>
<gene>
    <name evidence="4" type="ORF">E4K67_01845</name>
</gene>
<dbReference type="PANTHER" id="PTHR46333">
    <property type="entry name" value="CYTOKINESIS PROTEIN 3"/>
    <property type="match status" value="1"/>
</dbReference>
<dbReference type="GO" id="GO:0005737">
    <property type="term" value="C:cytoplasm"/>
    <property type="evidence" value="ECO:0007669"/>
    <property type="project" value="TreeGrafter"/>
</dbReference>
<sequence length="282" mass="31581">MLKQRAIKFVLVLLLSMTCLASNPFNALANGETATDLTQLEQAIKEDMINRESNFTINYVGDTTKMLGSLGIVTKQAEESDGYLHLSWTTIRYQVSGEAGKASINFTVEYLTTMDQENFVTSQVKEIVPTIITATMTDFEKEKAIHDWILKNVAYDYKVQQRTAYSALTSGKTVCSGYAMLAEKMLTEAGIKTIIVSGSIPGGLHAWNMVQIDGNWYQFDATNNDVRGNTTKYYNKTDAYMTKNGFVWDKTKLPQALTVYQPETAKSSKSNQESSQLLMKRE</sequence>
<evidence type="ECO:0000256" key="1">
    <source>
        <dbReference type="SAM" id="MobiDB-lite"/>
    </source>
</evidence>
<dbReference type="InterPro" id="IPR002931">
    <property type="entry name" value="Transglutaminase-like"/>
</dbReference>
<dbReference type="PANTHER" id="PTHR46333:SF2">
    <property type="entry name" value="CYTOKINESIS PROTEIN 3"/>
    <property type="match status" value="1"/>
</dbReference>
<evidence type="ECO:0000256" key="2">
    <source>
        <dbReference type="SAM" id="SignalP"/>
    </source>
</evidence>
<dbReference type="Pfam" id="PF01841">
    <property type="entry name" value="Transglut_core"/>
    <property type="match status" value="1"/>
</dbReference>
<feature type="domain" description="Transglutaminase-like" evidence="3">
    <location>
        <begin position="167"/>
        <end position="223"/>
    </location>
</feature>
<dbReference type="InterPro" id="IPR052557">
    <property type="entry name" value="CAP/Cytokinesis_protein"/>
</dbReference>
<dbReference type="AlphaFoldDB" id="A0A4Z0R978"/>
<dbReference type="SUPFAM" id="SSF54001">
    <property type="entry name" value="Cysteine proteinases"/>
    <property type="match status" value="1"/>
</dbReference>
<reference evidence="4 5" key="1">
    <citation type="submission" date="2019-03" db="EMBL/GenBank/DDBJ databases">
        <title>Draft Genome Sequence of Desulfosporosinus fructosivorans Strain 63.6F, Isolated from Marine Sediment in the Baltic Sea.</title>
        <authorList>
            <person name="Hausmann B."/>
            <person name="Vandieken V."/>
            <person name="Pjevac P."/>
            <person name="Schreck K."/>
            <person name="Herbold C.W."/>
            <person name="Loy A."/>
        </authorList>
    </citation>
    <scope>NUCLEOTIDE SEQUENCE [LARGE SCALE GENOMIC DNA]</scope>
    <source>
        <strain evidence="4 5">63.6F</strain>
    </source>
</reference>
<organism evidence="4 5">
    <name type="scientific">Desulfosporosinus fructosivorans</name>
    <dbReference type="NCBI Taxonomy" id="2018669"/>
    <lineage>
        <taxon>Bacteria</taxon>
        <taxon>Bacillati</taxon>
        <taxon>Bacillota</taxon>
        <taxon>Clostridia</taxon>
        <taxon>Eubacteriales</taxon>
        <taxon>Desulfitobacteriaceae</taxon>
        <taxon>Desulfosporosinus</taxon>
    </lineage>
</organism>
<protein>
    <recommendedName>
        <fullName evidence="3">Transglutaminase-like domain-containing protein</fullName>
    </recommendedName>
</protein>
<feature type="region of interest" description="Disordered" evidence="1">
    <location>
        <begin position="263"/>
        <end position="282"/>
    </location>
</feature>
<keyword evidence="2" id="KW-0732">Signal</keyword>
<keyword evidence="5" id="KW-1185">Reference proteome</keyword>
<dbReference type="Gene3D" id="3.10.620.30">
    <property type="match status" value="1"/>
</dbReference>